<keyword evidence="3" id="KW-1185">Reference proteome</keyword>
<name>A0A6A5F8I6_PERFL</name>
<keyword evidence="1" id="KW-1133">Transmembrane helix</keyword>
<keyword evidence="1" id="KW-0472">Membrane</keyword>
<dbReference type="AlphaFoldDB" id="A0A6A5F8I6"/>
<sequence>MLDRVSLTWCSAFQLPSPKDTFRSSNQRDPVFVIQLYFFPVGFFLLAINHSCMPLKEKLRMLLPCHDFCPFSNCVTSFIVPLKDSFNCQKSAF</sequence>
<protein>
    <submittedName>
        <fullName evidence="2">Uncharacterized protein</fullName>
    </submittedName>
</protein>
<reference evidence="2 3" key="1">
    <citation type="submission" date="2019-06" db="EMBL/GenBank/DDBJ databases">
        <title>A chromosome-scale genome assembly of the European perch, Perca fluviatilis.</title>
        <authorList>
            <person name="Roques C."/>
            <person name="Zahm M."/>
            <person name="Cabau C."/>
            <person name="Klopp C."/>
            <person name="Bouchez O."/>
            <person name="Donnadieu C."/>
            <person name="Kuhl H."/>
            <person name="Gislard M."/>
            <person name="Guendouz S."/>
            <person name="Journot L."/>
            <person name="Haffray P."/>
            <person name="Bestin A."/>
            <person name="Morvezen R."/>
            <person name="Feron R."/>
            <person name="Wen M."/>
            <person name="Jouanno E."/>
            <person name="Herpin A."/>
            <person name="Schartl M."/>
            <person name="Postlethwait J."/>
            <person name="Schaerlinger B."/>
            <person name="Chardard D."/>
            <person name="Lecocq T."/>
            <person name="Poncet C."/>
            <person name="Jaffrelo L."/>
            <person name="Lampietro C."/>
            <person name="Guiguen Y."/>
        </authorList>
    </citation>
    <scope>NUCLEOTIDE SEQUENCE [LARGE SCALE GENOMIC DNA]</scope>
    <source>
        <tissue evidence="2">Blood</tissue>
    </source>
</reference>
<organism evidence="2 3">
    <name type="scientific">Perca fluviatilis</name>
    <name type="common">European perch</name>
    <dbReference type="NCBI Taxonomy" id="8168"/>
    <lineage>
        <taxon>Eukaryota</taxon>
        <taxon>Metazoa</taxon>
        <taxon>Chordata</taxon>
        <taxon>Craniata</taxon>
        <taxon>Vertebrata</taxon>
        <taxon>Euteleostomi</taxon>
        <taxon>Actinopterygii</taxon>
        <taxon>Neopterygii</taxon>
        <taxon>Teleostei</taxon>
        <taxon>Neoteleostei</taxon>
        <taxon>Acanthomorphata</taxon>
        <taxon>Eupercaria</taxon>
        <taxon>Perciformes</taxon>
        <taxon>Percoidei</taxon>
        <taxon>Percidae</taxon>
        <taxon>Percinae</taxon>
        <taxon>Perca</taxon>
    </lineage>
</organism>
<comment type="caution">
    <text evidence="2">The sequence shown here is derived from an EMBL/GenBank/DDBJ whole genome shotgun (WGS) entry which is preliminary data.</text>
</comment>
<gene>
    <name evidence="2" type="ORF">PFLUV_G00139220</name>
</gene>
<accession>A0A6A5F8I6</accession>
<evidence type="ECO:0000313" key="2">
    <source>
        <dbReference type="EMBL" id="KAF1384142.1"/>
    </source>
</evidence>
<proteinExistence type="predicted"/>
<dbReference type="EMBL" id="VHII01000011">
    <property type="protein sequence ID" value="KAF1384142.1"/>
    <property type="molecule type" value="Genomic_DNA"/>
</dbReference>
<evidence type="ECO:0000313" key="3">
    <source>
        <dbReference type="Proteomes" id="UP000465112"/>
    </source>
</evidence>
<keyword evidence="1" id="KW-0812">Transmembrane</keyword>
<feature type="transmembrane region" description="Helical" evidence="1">
    <location>
        <begin position="32"/>
        <end position="52"/>
    </location>
</feature>
<dbReference type="Proteomes" id="UP000465112">
    <property type="component" value="Chromosome 11"/>
</dbReference>
<evidence type="ECO:0000256" key="1">
    <source>
        <dbReference type="SAM" id="Phobius"/>
    </source>
</evidence>